<proteinExistence type="inferred from homology"/>
<evidence type="ECO:0000256" key="2">
    <source>
        <dbReference type="ARBA" id="ARBA00009142"/>
    </source>
</evidence>
<feature type="transmembrane region" description="Helical" evidence="6">
    <location>
        <begin position="194"/>
        <end position="218"/>
    </location>
</feature>
<dbReference type="Proteomes" id="UP000187465">
    <property type="component" value="Unassembled WGS sequence"/>
</dbReference>
<evidence type="ECO:0000256" key="3">
    <source>
        <dbReference type="ARBA" id="ARBA00022692"/>
    </source>
</evidence>
<keyword evidence="4 6" id="KW-1133">Transmembrane helix</keyword>
<keyword evidence="5 6" id="KW-0472">Membrane</keyword>
<name>A0A1R0XEG0_9BACL</name>
<evidence type="ECO:0000256" key="4">
    <source>
        <dbReference type="ARBA" id="ARBA00022989"/>
    </source>
</evidence>
<evidence type="ECO:0000256" key="1">
    <source>
        <dbReference type="ARBA" id="ARBA00004141"/>
    </source>
</evidence>
<dbReference type="Pfam" id="PF01925">
    <property type="entry name" value="TauE"/>
    <property type="match status" value="1"/>
</dbReference>
<dbReference type="AlphaFoldDB" id="A0A1R0XEG0"/>
<accession>A0A1R0XEG0</accession>
<dbReference type="GO" id="GO:0005886">
    <property type="term" value="C:plasma membrane"/>
    <property type="evidence" value="ECO:0007669"/>
    <property type="project" value="UniProtKB-SubCell"/>
</dbReference>
<feature type="transmembrane region" description="Helical" evidence="6">
    <location>
        <begin position="113"/>
        <end position="131"/>
    </location>
</feature>
<organism evidence="7 8">
    <name type="scientific">Paenibacillus odorifer</name>
    <dbReference type="NCBI Taxonomy" id="189426"/>
    <lineage>
        <taxon>Bacteria</taxon>
        <taxon>Bacillati</taxon>
        <taxon>Bacillota</taxon>
        <taxon>Bacilli</taxon>
        <taxon>Bacillales</taxon>
        <taxon>Paenibacillaceae</taxon>
        <taxon>Paenibacillus</taxon>
    </lineage>
</organism>
<dbReference type="PANTHER" id="PTHR43701:SF2">
    <property type="entry name" value="MEMBRANE TRANSPORTER PROTEIN YJNA-RELATED"/>
    <property type="match status" value="1"/>
</dbReference>
<comment type="similarity">
    <text evidence="2 6">Belongs to the 4-toluene sulfonate uptake permease (TSUP) (TC 2.A.102) family.</text>
</comment>
<feature type="transmembrane region" description="Helical" evidence="6">
    <location>
        <begin position="258"/>
        <end position="276"/>
    </location>
</feature>
<comment type="caution">
    <text evidence="7">The sequence shown here is derived from an EMBL/GenBank/DDBJ whole genome shotgun (WGS) entry which is preliminary data.</text>
</comment>
<evidence type="ECO:0000256" key="6">
    <source>
        <dbReference type="RuleBase" id="RU363041"/>
    </source>
</evidence>
<gene>
    <name evidence="7" type="ORF">BJP51_11730</name>
</gene>
<evidence type="ECO:0000256" key="5">
    <source>
        <dbReference type="ARBA" id="ARBA00023136"/>
    </source>
</evidence>
<evidence type="ECO:0000313" key="7">
    <source>
        <dbReference type="EMBL" id="OMD33459.1"/>
    </source>
</evidence>
<comment type="subcellular location">
    <subcellularLocation>
        <location evidence="6">Cell membrane</location>
        <topology evidence="6">Multi-pass membrane protein</topology>
    </subcellularLocation>
    <subcellularLocation>
        <location evidence="1">Membrane</location>
        <topology evidence="1">Multi-pass membrane protein</topology>
    </subcellularLocation>
</comment>
<dbReference type="PANTHER" id="PTHR43701">
    <property type="entry name" value="MEMBRANE TRANSPORTER PROTEIN MJ0441-RELATED"/>
    <property type="match status" value="1"/>
</dbReference>
<keyword evidence="6" id="KW-1003">Cell membrane</keyword>
<protein>
    <recommendedName>
        <fullName evidence="6">Probable membrane transporter protein</fullName>
    </recommendedName>
</protein>
<dbReference type="EMBL" id="MKQP01000011">
    <property type="protein sequence ID" value="OMD33459.1"/>
    <property type="molecule type" value="Genomic_DNA"/>
</dbReference>
<feature type="transmembrane region" description="Helical" evidence="6">
    <location>
        <begin position="12"/>
        <end position="29"/>
    </location>
</feature>
<feature type="transmembrane region" description="Helical" evidence="6">
    <location>
        <begin position="230"/>
        <end position="251"/>
    </location>
</feature>
<feature type="transmembrane region" description="Helical" evidence="6">
    <location>
        <begin position="58"/>
        <end position="77"/>
    </location>
</feature>
<evidence type="ECO:0000313" key="8">
    <source>
        <dbReference type="Proteomes" id="UP000187465"/>
    </source>
</evidence>
<dbReference type="InterPro" id="IPR051598">
    <property type="entry name" value="TSUP/Inactive_protease-like"/>
</dbReference>
<feature type="transmembrane region" description="Helical" evidence="6">
    <location>
        <begin position="159"/>
        <end position="182"/>
    </location>
</feature>
<sequence>MIVEFTQRKEHAVVLTYLLLLVIGLAAGISGSLVGLGGGFIVVPALAFLFPDMEPSHLAGTSMAMLLFNSISSTYVYAKQKRIDYQAALTFAAVSIPGSVIGALFTKQMGGRMFFVSFGIFLILVALLLLFKPNKPFHWPFKPTVKRSFSDNSGAHFEYAYHMPTGIIISFLVGFVASLFGIGGGSLMVPTMTLLLGFAPHIAVATSMLQIFLSAIVSTTTHAFLLNVEWFMVLALAPGAIIGGQIGARLAKRLPAKLLLKLLAVFLIIVSLRLMMKG</sequence>
<dbReference type="RefSeq" id="WP_063829827.1">
    <property type="nucleotide sequence ID" value="NZ_JARLKC010000017.1"/>
</dbReference>
<keyword evidence="3 6" id="KW-0812">Transmembrane</keyword>
<dbReference type="InterPro" id="IPR002781">
    <property type="entry name" value="TM_pro_TauE-like"/>
</dbReference>
<reference evidence="7 8" key="1">
    <citation type="submission" date="2016-10" db="EMBL/GenBank/DDBJ databases">
        <title>Paenibacillus species isolates.</title>
        <authorList>
            <person name="Beno S.M."/>
        </authorList>
    </citation>
    <scope>NUCLEOTIDE SEQUENCE [LARGE SCALE GENOMIC DNA]</scope>
    <source>
        <strain evidence="7 8">FSL H7-0604</strain>
    </source>
</reference>